<dbReference type="EMBL" id="JQBY01000004">
    <property type="protein sequence ID" value="KRN83116.1"/>
    <property type="molecule type" value="Genomic_DNA"/>
</dbReference>
<keyword evidence="9 13" id="KW-1133">Transmembrane helix</keyword>
<dbReference type="GO" id="GO:0005886">
    <property type="term" value="C:plasma membrane"/>
    <property type="evidence" value="ECO:0007669"/>
    <property type="project" value="UniProtKB-SubCell"/>
</dbReference>
<keyword evidence="8 13" id="KW-0812">Transmembrane</keyword>
<feature type="transmembrane region" description="Helical" evidence="13">
    <location>
        <begin position="167"/>
        <end position="187"/>
    </location>
</feature>
<protein>
    <recommendedName>
        <fullName evidence="4">Probable multidrug resistance protein NorM</fullName>
    </recommendedName>
    <alternativeName>
        <fullName evidence="12">Multidrug-efflux transporter</fullName>
    </alternativeName>
</protein>
<evidence type="ECO:0000256" key="11">
    <source>
        <dbReference type="ARBA" id="ARBA00023136"/>
    </source>
</evidence>
<keyword evidence="7" id="KW-1003">Cell membrane</keyword>
<evidence type="ECO:0000256" key="1">
    <source>
        <dbReference type="ARBA" id="ARBA00003408"/>
    </source>
</evidence>
<feature type="transmembrane region" description="Helical" evidence="13">
    <location>
        <begin position="360"/>
        <end position="381"/>
    </location>
</feature>
<dbReference type="PANTHER" id="PTHR43298">
    <property type="entry name" value="MULTIDRUG RESISTANCE PROTEIN NORM-RELATED"/>
    <property type="match status" value="1"/>
</dbReference>
<evidence type="ECO:0000256" key="2">
    <source>
        <dbReference type="ARBA" id="ARBA00004651"/>
    </source>
</evidence>
<evidence type="ECO:0000256" key="4">
    <source>
        <dbReference type="ARBA" id="ARBA00020268"/>
    </source>
</evidence>
<sequence length="460" mass="49401">MHAMDNSLIKGSPIKGIIFFSIPLFLGNIFQQIYTMSDTLIVGRAVGVNALAAVGATGGLSFLIIGFAQGMTTGLSIVTAQDYGNGNLRGVKQSFANSIWICAGMSIILTVISVSLARPLLQIMQTPAVLLNGAETFISILFAGVTVTMFFNLFSNMLRALGNSRTPLIFLIIAAVLNVVLDVVLIIGLHLGIAGAGIATVVAQLVSCIMCIWYIKRRIPELDVSREDMKMDRDIIKQELKIGLPMGFQASIIAIGSIILQVSLNELGPQSIAAYTAAGKVDQLATQPMVSLGITMATFTAQNFGAKNYDRILVGIRQCLTVTVIYSVIIAAVIILNSHALVNLFIGNSEPHVTQLAQTYFWVVSTSYFLLSILFVVRYALQGLGQSFAPTMAGVAELISRIFIGAVMVPMFGFISACFASPLAWLASNAVLIVSFLRTIRNLRGASGLKREIPIPEKKD</sequence>
<dbReference type="GO" id="GO:0006811">
    <property type="term" value="P:monoatomic ion transport"/>
    <property type="evidence" value="ECO:0007669"/>
    <property type="project" value="UniProtKB-KW"/>
</dbReference>
<proteinExistence type="inferred from homology"/>
<dbReference type="PIRSF" id="PIRSF006603">
    <property type="entry name" value="DinF"/>
    <property type="match status" value="1"/>
</dbReference>
<dbReference type="CDD" id="cd13138">
    <property type="entry name" value="MATE_yoeA_like"/>
    <property type="match status" value="1"/>
</dbReference>
<evidence type="ECO:0000256" key="5">
    <source>
        <dbReference type="ARBA" id="ARBA00022448"/>
    </source>
</evidence>
<dbReference type="GO" id="GO:0015297">
    <property type="term" value="F:antiporter activity"/>
    <property type="evidence" value="ECO:0007669"/>
    <property type="project" value="UniProtKB-KW"/>
</dbReference>
<feature type="transmembrane region" description="Helical" evidence="13">
    <location>
        <begin position="137"/>
        <end position="155"/>
    </location>
</feature>
<dbReference type="InterPro" id="IPR048279">
    <property type="entry name" value="MdtK-like"/>
</dbReference>
<evidence type="ECO:0000256" key="3">
    <source>
        <dbReference type="ARBA" id="ARBA00010199"/>
    </source>
</evidence>
<evidence type="ECO:0000256" key="6">
    <source>
        <dbReference type="ARBA" id="ARBA00022449"/>
    </source>
</evidence>
<keyword evidence="5" id="KW-0813">Transport</keyword>
<evidence type="ECO:0000256" key="9">
    <source>
        <dbReference type="ARBA" id="ARBA00022989"/>
    </source>
</evidence>
<dbReference type="PATRIC" id="fig|319653.3.peg.1580"/>
<evidence type="ECO:0000256" key="12">
    <source>
        <dbReference type="ARBA" id="ARBA00031636"/>
    </source>
</evidence>
<dbReference type="InterPro" id="IPR050222">
    <property type="entry name" value="MATE_MdtK"/>
</dbReference>
<evidence type="ECO:0000256" key="8">
    <source>
        <dbReference type="ARBA" id="ARBA00022692"/>
    </source>
</evidence>
<feature type="transmembrane region" description="Helical" evidence="13">
    <location>
        <begin position="318"/>
        <end position="340"/>
    </location>
</feature>
<evidence type="ECO:0000313" key="15">
    <source>
        <dbReference type="Proteomes" id="UP000051749"/>
    </source>
</evidence>
<feature type="transmembrane region" description="Helical" evidence="13">
    <location>
        <begin position="193"/>
        <end position="215"/>
    </location>
</feature>
<evidence type="ECO:0000313" key="14">
    <source>
        <dbReference type="EMBL" id="KRN83116.1"/>
    </source>
</evidence>
<feature type="transmembrane region" description="Helical" evidence="13">
    <location>
        <begin position="242"/>
        <end position="264"/>
    </location>
</feature>
<name>A0A0R2K7E6_9LACO</name>
<comment type="subcellular location">
    <subcellularLocation>
        <location evidence="2">Cell membrane</location>
        <topology evidence="2">Multi-pass membrane protein</topology>
    </subcellularLocation>
</comment>
<dbReference type="Pfam" id="PF01554">
    <property type="entry name" value="MatE"/>
    <property type="match status" value="2"/>
</dbReference>
<keyword evidence="10" id="KW-0406">Ion transport</keyword>
<organism evidence="14 15">
    <name type="scientific">Pediococcus ethanolidurans</name>
    <dbReference type="NCBI Taxonomy" id="319653"/>
    <lineage>
        <taxon>Bacteria</taxon>
        <taxon>Bacillati</taxon>
        <taxon>Bacillota</taxon>
        <taxon>Bacilli</taxon>
        <taxon>Lactobacillales</taxon>
        <taxon>Lactobacillaceae</taxon>
        <taxon>Pediococcus</taxon>
    </lineage>
</organism>
<feature type="transmembrane region" description="Helical" evidence="13">
    <location>
        <begin position="46"/>
        <end position="68"/>
    </location>
</feature>
<gene>
    <name evidence="14" type="ORF">IV87_GL001554</name>
</gene>
<feature type="transmembrane region" description="Helical" evidence="13">
    <location>
        <begin position="284"/>
        <end position="306"/>
    </location>
</feature>
<evidence type="ECO:0000256" key="13">
    <source>
        <dbReference type="SAM" id="Phobius"/>
    </source>
</evidence>
<evidence type="ECO:0000256" key="10">
    <source>
        <dbReference type="ARBA" id="ARBA00023065"/>
    </source>
</evidence>
<dbReference type="Proteomes" id="UP000051749">
    <property type="component" value="Unassembled WGS sequence"/>
</dbReference>
<evidence type="ECO:0000256" key="7">
    <source>
        <dbReference type="ARBA" id="ARBA00022475"/>
    </source>
</evidence>
<feature type="transmembrane region" description="Helical" evidence="13">
    <location>
        <begin position="393"/>
        <end position="417"/>
    </location>
</feature>
<dbReference type="InterPro" id="IPR002528">
    <property type="entry name" value="MATE_fam"/>
</dbReference>
<accession>A0A0R2K7E6</accession>
<dbReference type="STRING" id="319653.SAMN04487973_10568"/>
<keyword evidence="6" id="KW-0050">Antiport</keyword>
<comment type="function">
    <text evidence="1">Multidrug efflux pump.</text>
</comment>
<dbReference type="NCBIfam" id="TIGR00797">
    <property type="entry name" value="matE"/>
    <property type="match status" value="1"/>
</dbReference>
<dbReference type="AlphaFoldDB" id="A0A0R2K7E6"/>
<feature type="transmembrane region" description="Helical" evidence="13">
    <location>
        <begin position="98"/>
        <end position="117"/>
    </location>
</feature>
<dbReference type="PANTHER" id="PTHR43298:SF2">
    <property type="entry name" value="FMN_FAD EXPORTER YEEO-RELATED"/>
    <property type="match status" value="1"/>
</dbReference>
<comment type="caution">
    <text evidence="14">The sequence shown here is derived from an EMBL/GenBank/DDBJ whole genome shotgun (WGS) entry which is preliminary data.</text>
</comment>
<feature type="transmembrane region" description="Helical" evidence="13">
    <location>
        <begin position="12"/>
        <end position="34"/>
    </location>
</feature>
<reference evidence="14 15" key="1">
    <citation type="journal article" date="2015" name="Genome Announc.">
        <title>Expanding the biotechnology potential of lactobacilli through comparative genomics of 213 strains and associated genera.</title>
        <authorList>
            <person name="Sun Z."/>
            <person name="Harris H.M."/>
            <person name="McCann A."/>
            <person name="Guo C."/>
            <person name="Argimon S."/>
            <person name="Zhang W."/>
            <person name="Yang X."/>
            <person name="Jeffery I.B."/>
            <person name="Cooney J.C."/>
            <person name="Kagawa T.F."/>
            <person name="Liu W."/>
            <person name="Song Y."/>
            <person name="Salvetti E."/>
            <person name="Wrobel A."/>
            <person name="Rasinkangas P."/>
            <person name="Parkhill J."/>
            <person name="Rea M.C."/>
            <person name="O'Sullivan O."/>
            <person name="Ritari J."/>
            <person name="Douillard F.P."/>
            <person name="Paul Ross R."/>
            <person name="Yang R."/>
            <person name="Briner A.E."/>
            <person name="Felis G.E."/>
            <person name="de Vos W.M."/>
            <person name="Barrangou R."/>
            <person name="Klaenhammer T.R."/>
            <person name="Caufield P.W."/>
            <person name="Cui Y."/>
            <person name="Zhang H."/>
            <person name="O'Toole P.W."/>
        </authorList>
    </citation>
    <scope>NUCLEOTIDE SEQUENCE [LARGE SCALE GENOMIC DNA]</scope>
    <source>
        <strain evidence="14 15">DSM 22301</strain>
    </source>
</reference>
<dbReference type="GO" id="GO:0042910">
    <property type="term" value="F:xenobiotic transmembrane transporter activity"/>
    <property type="evidence" value="ECO:0007669"/>
    <property type="project" value="InterPro"/>
</dbReference>
<keyword evidence="11 13" id="KW-0472">Membrane</keyword>
<comment type="similarity">
    <text evidence="3">Belongs to the multi antimicrobial extrusion (MATE) (TC 2.A.66.1) family.</text>
</comment>